<keyword evidence="2" id="KW-0812">Transmembrane</keyword>
<feature type="transmembrane region" description="Helical" evidence="2">
    <location>
        <begin position="31"/>
        <end position="52"/>
    </location>
</feature>
<organism evidence="3 4">
    <name type="scientific">Methanothermobacter defluvii</name>
    <dbReference type="NCBI Taxonomy" id="49339"/>
    <lineage>
        <taxon>Archaea</taxon>
        <taxon>Methanobacteriati</taxon>
        <taxon>Methanobacteriota</taxon>
        <taxon>Methanomada group</taxon>
        <taxon>Methanobacteria</taxon>
        <taxon>Methanobacteriales</taxon>
        <taxon>Methanobacteriaceae</taxon>
        <taxon>Methanothermobacter</taxon>
    </lineage>
</organism>
<accession>A0A371NAJ2</accession>
<evidence type="ECO:0000256" key="2">
    <source>
        <dbReference type="SAM" id="Phobius"/>
    </source>
</evidence>
<protein>
    <submittedName>
        <fullName evidence="3">Uncharacterized protein</fullName>
    </submittedName>
</protein>
<feature type="compositionally biased region" description="Basic residues" evidence="1">
    <location>
        <begin position="234"/>
        <end position="245"/>
    </location>
</feature>
<reference evidence="3 4" key="1">
    <citation type="submission" date="2018-07" db="EMBL/GenBank/DDBJ databases">
        <title>Genomic Encyclopedia of Type Strains, Phase IV (KMG-IV): sequencing the most valuable type-strain genomes for metagenomic binning, comparative biology and taxonomic classification.</title>
        <authorList>
            <person name="Goeker M."/>
        </authorList>
    </citation>
    <scope>NUCLEOTIDE SEQUENCE [LARGE SCALE GENOMIC DNA]</scope>
    <source>
        <strain evidence="3 4">DSM 7466</strain>
    </source>
</reference>
<feature type="compositionally biased region" description="Basic and acidic residues" evidence="1">
    <location>
        <begin position="181"/>
        <end position="201"/>
    </location>
</feature>
<dbReference type="Gene3D" id="3.30.870.10">
    <property type="entry name" value="Endonuclease Chain A"/>
    <property type="match status" value="1"/>
</dbReference>
<evidence type="ECO:0000313" key="4">
    <source>
        <dbReference type="Proteomes" id="UP000256864"/>
    </source>
</evidence>
<keyword evidence="4" id="KW-1185">Reference proteome</keyword>
<dbReference type="SUPFAM" id="SSF56024">
    <property type="entry name" value="Phospholipase D/nuclease"/>
    <property type="match status" value="1"/>
</dbReference>
<feature type="compositionally biased region" description="Basic residues" evidence="1">
    <location>
        <begin position="69"/>
        <end position="78"/>
    </location>
</feature>
<feature type="compositionally biased region" description="Basic and acidic residues" evidence="1">
    <location>
        <begin position="127"/>
        <end position="138"/>
    </location>
</feature>
<name>A0A371NAJ2_9EURY</name>
<feature type="region of interest" description="Disordered" evidence="1">
    <location>
        <begin position="66"/>
        <end position="279"/>
    </location>
</feature>
<keyword evidence="2" id="KW-1133">Transmembrane helix</keyword>
<dbReference type="GeneID" id="301443645"/>
<dbReference type="AlphaFoldDB" id="A0A371NAJ2"/>
<proteinExistence type="predicted"/>
<comment type="caution">
    <text evidence="3">The sequence shown here is derived from an EMBL/GenBank/DDBJ whole genome shotgun (WGS) entry which is preliminary data.</text>
</comment>
<gene>
    <name evidence="3" type="ORF">C7452_1523</name>
</gene>
<feature type="compositionally biased region" description="Pro residues" evidence="1">
    <location>
        <begin position="203"/>
        <end position="212"/>
    </location>
</feature>
<evidence type="ECO:0000313" key="3">
    <source>
        <dbReference type="EMBL" id="REE25174.1"/>
    </source>
</evidence>
<keyword evidence="2" id="KW-0472">Membrane</keyword>
<evidence type="ECO:0000256" key="1">
    <source>
        <dbReference type="SAM" id="MobiDB-lite"/>
    </source>
</evidence>
<feature type="transmembrane region" description="Helical" evidence="2">
    <location>
        <begin position="5"/>
        <end position="25"/>
    </location>
</feature>
<dbReference type="Proteomes" id="UP000256864">
    <property type="component" value="Unassembled WGS sequence"/>
</dbReference>
<dbReference type="EMBL" id="QREL01000003">
    <property type="protein sequence ID" value="REE25174.1"/>
    <property type="molecule type" value="Genomic_DNA"/>
</dbReference>
<sequence>MIYLIITIAGIVMIFAGLYFMSLGFATPPDIFMFFLGLILFVPGLIITLLFAGKVDLKSLKAESEPKKDKKRIKKARAPVKTEGPGKPQRPRRVPGIVKGGEKAETPEPVKSTGKVTPRKPGPVKPVRTETSEDEVKSRAIKLTKVTETSDESLGAEGSEAFADSMVKPSEPSKEILGGELPEKPEKVPSPETPGKAEKPPRKPAPIRPMRPAPKKEVPEEEEAPTSREEPKRKFLKLPKIRRARKPEETRKPPAVKPVRKKTSATAKTAPSRKPADNSYVTERLQRLKQEYIENVDDVEDLLEDRLDSFKGAINRIRAETREPSIIWSFDASDVQDAMRETITAAEERVVLMYPWIRNIDVSVLKKFMDTESRLIIQEASLDDEASVELIKVLMDNNVQIRTMPHIHTVAAVADDKNGLIISTDPIYESFEVGVIYKDKKSISEIKKLFEEAWELSNEINLEGV</sequence>
<dbReference type="RefSeq" id="WP_115892745.1">
    <property type="nucleotide sequence ID" value="NZ_QREL01000003.1"/>
</dbReference>